<dbReference type="GO" id="GO:0003697">
    <property type="term" value="F:single-stranded DNA binding"/>
    <property type="evidence" value="ECO:0007669"/>
    <property type="project" value="InterPro"/>
</dbReference>
<proteinExistence type="predicted"/>
<evidence type="ECO:0000313" key="1">
    <source>
        <dbReference type="EMBL" id="PZQ77893.1"/>
    </source>
</evidence>
<protein>
    <recommendedName>
        <fullName evidence="3">Abasic site processing protein</fullName>
    </recommendedName>
</protein>
<name>A0A2W5SE65_VARPD</name>
<dbReference type="Pfam" id="PF02586">
    <property type="entry name" value="SRAP"/>
    <property type="match status" value="1"/>
</dbReference>
<dbReference type="GO" id="GO:0106300">
    <property type="term" value="P:protein-DNA covalent cross-linking repair"/>
    <property type="evidence" value="ECO:0007669"/>
    <property type="project" value="InterPro"/>
</dbReference>
<dbReference type="Gene3D" id="3.90.1680.10">
    <property type="entry name" value="SOS response associated peptidase-like"/>
    <property type="match status" value="1"/>
</dbReference>
<dbReference type="AlphaFoldDB" id="A0A2W5SE65"/>
<reference evidence="1 2" key="1">
    <citation type="submission" date="2017-08" db="EMBL/GenBank/DDBJ databases">
        <title>Infants hospitalized years apart are colonized by the same room-sourced microbial strains.</title>
        <authorList>
            <person name="Brooks B."/>
            <person name="Olm M.R."/>
            <person name="Firek B.A."/>
            <person name="Baker R."/>
            <person name="Thomas B.C."/>
            <person name="Morowitz M.J."/>
            <person name="Banfield J.F."/>
        </authorList>
    </citation>
    <scope>NUCLEOTIDE SEQUENCE [LARGE SCALE GENOMIC DNA]</scope>
    <source>
        <strain evidence="1">S2_005_003_R2_41</strain>
    </source>
</reference>
<dbReference type="EMBL" id="QFPP01000008">
    <property type="protein sequence ID" value="PZQ77893.1"/>
    <property type="molecule type" value="Genomic_DNA"/>
</dbReference>
<dbReference type="Proteomes" id="UP000249135">
    <property type="component" value="Unassembled WGS sequence"/>
</dbReference>
<dbReference type="SUPFAM" id="SSF143081">
    <property type="entry name" value="BB1717-like"/>
    <property type="match status" value="1"/>
</dbReference>
<gene>
    <name evidence="1" type="ORF">DI563_02315</name>
</gene>
<accession>A0A2W5SE65</accession>
<evidence type="ECO:0000313" key="2">
    <source>
        <dbReference type="Proteomes" id="UP000249135"/>
    </source>
</evidence>
<dbReference type="InterPro" id="IPR036590">
    <property type="entry name" value="SRAP-like"/>
</dbReference>
<evidence type="ECO:0008006" key="3">
    <source>
        <dbReference type="Google" id="ProtNLM"/>
    </source>
</evidence>
<sequence>MCDRYVSAGDREIERFWDVGHRDAVPWHREVAPGYMAPFLRPWRGQGLEVVVGRWGLIPRGSATRTPRSDGGLGVRLGELLRTHSVRSAEIESIPEYRDAWRSAQRCLIPVLAFDVASSVADAPAWWRFRAVDGKPFALAGVWSEWRDKQTGEVVSSFAMLTARTRGRPWLGAKSGIKGDVETQPPSVGRERGTQCVVVVEPKNFDRWLNGGAKDAAKLLRPPPSKCFAARQLPPSRLLQGVGARPTN</sequence>
<dbReference type="InterPro" id="IPR003738">
    <property type="entry name" value="SRAP"/>
</dbReference>
<organism evidence="1 2">
    <name type="scientific">Variovorax paradoxus</name>
    <dbReference type="NCBI Taxonomy" id="34073"/>
    <lineage>
        <taxon>Bacteria</taxon>
        <taxon>Pseudomonadati</taxon>
        <taxon>Pseudomonadota</taxon>
        <taxon>Betaproteobacteria</taxon>
        <taxon>Burkholderiales</taxon>
        <taxon>Comamonadaceae</taxon>
        <taxon>Variovorax</taxon>
    </lineage>
</organism>
<comment type="caution">
    <text evidence="1">The sequence shown here is derived from an EMBL/GenBank/DDBJ whole genome shotgun (WGS) entry which is preliminary data.</text>
</comment>